<dbReference type="SUPFAM" id="SSF55729">
    <property type="entry name" value="Acyl-CoA N-acyltransferases (Nat)"/>
    <property type="match status" value="1"/>
</dbReference>
<dbReference type="PANTHER" id="PTHR43877:SF2">
    <property type="entry name" value="AMINOALKYLPHOSPHONATE N-ACETYLTRANSFERASE-RELATED"/>
    <property type="match status" value="1"/>
</dbReference>
<evidence type="ECO:0000313" key="5">
    <source>
        <dbReference type="Proteomes" id="UP000094025"/>
    </source>
</evidence>
<keyword evidence="2" id="KW-0012">Acyltransferase</keyword>
<organism evidence="4 5">
    <name type="scientific">Sinorhizobium glycinis</name>
    <dbReference type="NCBI Taxonomy" id="1472378"/>
    <lineage>
        <taxon>Bacteria</taxon>
        <taxon>Pseudomonadati</taxon>
        <taxon>Pseudomonadota</taxon>
        <taxon>Alphaproteobacteria</taxon>
        <taxon>Hyphomicrobiales</taxon>
        <taxon>Rhizobiaceae</taxon>
        <taxon>Sinorhizobium/Ensifer group</taxon>
        <taxon>Sinorhizobium</taxon>
    </lineage>
</organism>
<dbReference type="RefSeq" id="WP_064242099.1">
    <property type="nucleotide sequence ID" value="NZ_LPUX01000055.1"/>
</dbReference>
<feature type="domain" description="N-acetyltransferase" evidence="3">
    <location>
        <begin position="2"/>
        <end position="150"/>
    </location>
</feature>
<dbReference type="PANTHER" id="PTHR43877">
    <property type="entry name" value="AMINOALKYLPHOSPHONATE N-ACETYLTRANSFERASE-RELATED-RELATED"/>
    <property type="match status" value="1"/>
</dbReference>
<dbReference type="Gene3D" id="3.40.630.30">
    <property type="match status" value="1"/>
</dbReference>
<comment type="caution">
    <text evidence="4">The sequence shown here is derived from an EMBL/GenBank/DDBJ whole genome shotgun (WGS) entry which is preliminary data.</text>
</comment>
<dbReference type="STRING" id="1472378.AU381_10485"/>
<dbReference type="InterPro" id="IPR016181">
    <property type="entry name" value="Acyl_CoA_acyltransferase"/>
</dbReference>
<sequence length="161" mass="17603">MILVRPAARDEADALARIGLSAWCKGIRPLVSAEVATAIERDNPFLPFLREMGTRILVAEVEGQAAGIGACEHADDTISDIWVAPAFEGRGVGSALVRALEAQILERGYSEARIEVAAANERALELYQRLGYRQAWRKVVLDPVLRENLEKIGLTRLLSPA</sequence>
<dbReference type="OrthoDB" id="2135706at2"/>
<dbReference type="EMBL" id="LPUX01000055">
    <property type="protein sequence ID" value="OAP39961.1"/>
    <property type="molecule type" value="Genomic_DNA"/>
</dbReference>
<evidence type="ECO:0000256" key="2">
    <source>
        <dbReference type="ARBA" id="ARBA00023315"/>
    </source>
</evidence>
<accession>A0A178XXL5</accession>
<protein>
    <submittedName>
        <fullName evidence="4">Acetyltransferase</fullName>
    </submittedName>
</protein>
<dbReference type="InterPro" id="IPR000182">
    <property type="entry name" value="GNAT_dom"/>
</dbReference>
<evidence type="ECO:0000259" key="3">
    <source>
        <dbReference type="PROSITE" id="PS51186"/>
    </source>
</evidence>
<dbReference type="Proteomes" id="UP000094025">
    <property type="component" value="Unassembled WGS sequence"/>
</dbReference>
<dbReference type="Pfam" id="PF00583">
    <property type="entry name" value="Acetyltransf_1"/>
    <property type="match status" value="1"/>
</dbReference>
<name>A0A178XXL5_9HYPH</name>
<reference evidence="4 5" key="1">
    <citation type="journal article" date="2016" name="Int. J. Syst. Evol. Microbiol.">
        <title>Ensifer glycinis sp. nov., an novel rhizobial species associated with Glycine spp.</title>
        <authorList>
            <person name="Yan H."/>
            <person name="Yan J."/>
            <person name="Sui X.H."/>
            <person name="Wang E.T."/>
            <person name="Chen W.X."/>
            <person name="Zhang X.X."/>
            <person name="Chen W.F."/>
        </authorList>
    </citation>
    <scope>NUCLEOTIDE SEQUENCE [LARGE SCALE GENOMIC DNA]</scope>
    <source>
        <strain evidence="4 5">CCBAU 23380</strain>
    </source>
</reference>
<dbReference type="InterPro" id="IPR050832">
    <property type="entry name" value="Bact_Acetyltransf"/>
</dbReference>
<evidence type="ECO:0000256" key="1">
    <source>
        <dbReference type="ARBA" id="ARBA00022679"/>
    </source>
</evidence>
<proteinExistence type="predicted"/>
<dbReference type="GO" id="GO:0016747">
    <property type="term" value="F:acyltransferase activity, transferring groups other than amino-acyl groups"/>
    <property type="evidence" value="ECO:0007669"/>
    <property type="project" value="InterPro"/>
</dbReference>
<dbReference type="PROSITE" id="PS51186">
    <property type="entry name" value="GNAT"/>
    <property type="match status" value="1"/>
</dbReference>
<keyword evidence="1 4" id="KW-0808">Transferase</keyword>
<keyword evidence="5" id="KW-1185">Reference proteome</keyword>
<gene>
    <name evidence="4" type="ORF">AU381_10485</name>
</gene>
<evidence type="ECO:0000313" key="4">
    <source>
        <dbReference type="EMBL" id="OAP39961.1"/>
    </source>
</evidence>
<dbReference type="CDD" id="cd04301">
    <property type="entry name" value="NAT_SF"/>
    <property type="match status" value="1"/>
</dbReference>
<dbReference type="AlphaFoldDB" id="A0A178XXL5"/>